<reference evidence="1" key="1">
    <citation type="journal article" date="2021" name="PeerJ">
        <title>Extensive microbial diversity within the chicken gut microbiome revealed by metagenomics and culture.</title>
        <authorList>
            <person name="Gilroy R."/>
            <person name="Ravi A."/>
            <person name="Getino M."/>
            <person name="Pursley I."/>
            <person name="Horton D.L."/>
            <person name="Alikhan N.F."/>
            <person name="Baker D."/>
            <person name="Gharbi K."/>
            <person name="Hall N."/>
            <person name="Watson M."/>
            <person name="Adriaenssens E.M."/>
            <person name="Foster-Nyarko E."/>
            <person name="Jarju S."/>
            <person name="Secka A."/>
            <person name="Antonio M."/>
            <person name="Oren A."/>
            <person name="Chaudhuri R.R."/>
            <person name="La Ragione R."/>
            <person name="Hildebrand F."/>
            <person name="Pallen M.J."/>
        </authorList>
    </citation>
    <scope>NUCLEOTIDE SEQUENCE</scope>
    <source>
        <strain evidence="1">ChiSxjej6B18-287</strain>
    </source>
</reference>
<comment type="caution">
    <text evidence="1">The sequence shown here is derived from an EMBL/GenBank/DDBJ whole genome shotgun (WGS) entry which is preliminary data.</text>
</comment>
<evidence type="ECO:0000313" key="1">
    <source>
        <dbReference type="EMBL" id="HJC11554.1"/>
    </source>
</evidence>
<name>A0A9D2N7F7_9FIRM</name>
<dbReference type="AlphaFoldDB" id="A0A9D2N7F7"/>
<dbReference type="Proteomes" id="UP000823893">
    <property type="component" value="Unassembled WGS sequence"/>
</dbReference>
<proteinExistence type="predicted"/>
<reference evidence="1" key="2">
    <citation type="submission" date="2021-04" db="EMBL/GenBank/DDBJ databases">
        <authorList>
            <person name="Gilroy R."/>
        </authorList>
    </citation>
    <scope>NUCLEOTIDE SEQUENCE</scope>
    <source>
        <strain evidence="1">ChiSxjej6B18-287</strain>
    </source>
</reference>
<gene>
    <name evidence="1" type="ORF">H9935_12275</name>
</gene>
<accession>A0A9D2N7F7</accession>
<sequence>MLFEEKENLLELYNAMSGKHYTDPELFEISTLENAIYMSIKNDVSFLMDGRLSLYEHQSTYSPNLPLRFLFYISNLYSGMTKDENIYGTRRVQIPTPEFVIFYNGDEERPERETLKLSDLYTFKEEECKLELRAELLNICGDNNKALKEACRTLREYAVFTDKMRKYTKVMDIEAAAERTIEECIRQDILREFLTKHKAEVRTVSIFEYDQEKHIKLERKQAWEEGREAGITEGRATGRLEGEKLLLTKQIQKKLLRGKTPAQIADELEEEQSVIEELMKEIWN</sequence>
<protein>
    <recommendedName>
        <fullName evidence="3">Transposase</fullName>
    </recommendedName>
</protein>
<organism evidence="1 2">
    <name type="scientific">Candidatus Blautia merdigallinarum</name>
    <dbReference type="NCBI Taxonomy" id="2838495"/>
    <lineage>
        <taxon>Bacteria</taxon>
        <taxon>Bacillati</taxon>
        <taxon>Bacillota</taxon>
        <taxon>Clostridia</taxon>
        <taxon>Lachnospirales</taxon>
        <taxon>Lachnospiraceae</taxon>
        <taxon>Blautia</taxon>
    </lineage>
</organism>
<evidence type="ECO:0000313" key="2">
    <source>
        <dbReference type="Proteomes" id="UP000823893"/>
    </source>
</evidence>
<evidence type="ECO:0008006" key="3">
    <source>
        <dbReference type="Google" id="ProtNLM"/>
    </source>
</evidence>
<dbReference type="EMBL" id="DWWV01000165">
    <property type="protein sequence ID" value="HJC11554.1"/>
    <property type="molecule type" value="Genomic_DNA"/>
</dbReference>